<dbReference type="Proteomes" id="UP000054248">
    <property type="component" value="Unassembled WGS sequence"/>
</dbReference>
<proteinExistence type="predicted"/>
<reference evidence="3" key="2">
    <citation type="submission" date="2015-01" db="EMBL/GenBank/DDBJ databases">
        <title>Evolutionary Origins and Diversification of the Mycorrhizal Mutualists.</title>
        <authorList>
            <consortium name="DOE Joint Genome Institute"/>
            <consortium name="Mycorrhizal Genomics Consortium"/>
            <person name="Kohler A."/>
            <person name="Kuo A."/>
            <person name="Nagy L.G."/>
            <person name="Floudas D."/>
            <person name="Copeland A."/>
            <person name="Barry K.W."/>
            <person name="Cichocki N."/>
            <person name="Veneault-Fourrey C."/>
            <person name="LaButti K."/>
            <person name="Lindquist E.A."/>
            <person name="Lipzen A."/>
            <person name="Lundell T."/>
            <person name="Morin E."/>
            <person name="Murat C."/>
            <person name="Riley R."/>
            <person name="Ohm R."/>
            <person name="Sun H."/>
            <person name="Tunlid A."/>
            <person name="Henrissat B."/>
            <person name="Grigoriev I.V."/>
            <person name="Hibbett D.S."/>
            <person name="Martin F."/>
        </authorList>
    </citation>
    <scope>NUCLEOTIDE SEQUENCE [LARGE SCALE GENOMIC DNA]</scope>
    <source>
        <strain evidence="3">MUT 4182</strain>
    </source>
</reference>
<feature type="compositionally biased region" description="Polar residues" evidence="1">
    <location>
        <begin position="40"/>
        <end position="73"/>
    </location>
</feature>
<evidence type="ECO:0000313" key="2">
    <source>
        <dbReference type="EMBL" id="KIO29548.1"/>
    </source>
</evidence>
<keyword evidence="3" id="KW-1185">Reference proteome</keyword>
<dbReference type="HOGENOM" id="CLU_2706625_0_0_1"/>
<dbReference type="EMBL" id="KN822981">
    <property type="protein sequence ID" value="KIO29548.1"/>
    <property type="molecule type" value="Genomic_DNA"/>
</dbReference>
<dbReference type="AlphaFoldDB" id="A0A0C3L6R3"/>
<protein>
    <submittedName>
        <fullName evidence="2">Uncharacterized protein</fullName>
    </submittedName>
</protein>
<sequence length="73" mass="8177">MESIKNRGSPFAHRSHNSPRDSTEAVVCHPKTSRPPPHSPSLQALNLRSSHPQKEPSTSSWVIERQASYTKMT</sequence>
<gene>
    <name evidence="2" type="ORF">M407DRAFT_166962</name>
</gene>
<feature type="region of interest" description="Disordered" evidence="1">
    <location>
        <begin position="1"/>
        <end position="73"/>
    </location>
</feature>
<evidence type="ECO:0000313" key="3">
    <source>
        <dbReference type="Proteomes" id="UP000054248"/>
    </source>
</evidence>
<name>A0A0C3L6R3_9AGAM</name>
<organism evidence="2 3">
    <name type="scientific">Tulasnella calospora MUT 4182</name>
    <dbReference type="NCBI Taxonomy" id="1051891"/>
    <lineage>
        <taxon>Eukaryota</taxon>
        <taxon>Fungi</taxon>
        <taxon>Dikarya</taxon>
        <taxon>Basidiomycota</taxon>
        <taxon>Agaricomycotina</taxon>
        <taxon>Agaricomycetes</taxon>
        <taxon>Cantharellales</taxon>
        <taxon>Tulasnellaceae</taxon>
        <taxon>Tulasnella</taxon>
    </lineage>
</organism>
<accession>A0A0C3L6R3</accession>
<evidence type="ECO:0000256" key="1">
    <source>
        <dbReference type="SAM" id="MobiDB-lite"/>
    </source>
</evidence>
<reference evidence="2 3" key="1">
    <citation type="submission" date="2014-04" db="EMBL/GenBank/DDBJ databases">
        <authorList>
            <consortium name="DOE Joint Genome Institute"/>
            <person name="Kuo A."/>
            <person name="Girlanda M."/>
            <person name="Perotto S."/>
            <person name="Kohler A."/>
            <person name="Nagy L.G."/>
            <person name="Floudas D."/>
            <person name="Copeland A."/>
            <person name="Barry K.W."/>
            <person name="Cichocki N."/>
            <person name="Veneault-Fourrey C."/>
            <person name="LaButti K."/>
            <person name="Lindquist E.A."/>
            <person name="Lipzen A."/>
            <person name="Lundell T."/>
            <person name="Morin E."/>
            <person name="Murat C."/>
            <person name="Sun H."/>
            <person name="Tunlid A."/>
            <person name="Henrissat B."/>
            <person name="Grigoriev I.V."/>
            <person name="Hibbett D.S."/>
            <person name="Martin F."/>
            <person name="Nordberg H.P."/>
            <person name="Cantor M.N."/>
            <person name="Hua S.X."/>
        </authorList>
    </citation>
    <scope>NUCLEOTIDE SEQUENCE [LARGE SCALE GENOMIC DNA]</scope>
    <source>
        <strain evidence="2 3">MUT 4182</strain>
    </source>
</reference>